<proteinExistence type="predicted"/>
<keyword evidence="2" id="KW-1185">Reference proteome</keyword>
<organism evidence="1 2">
    <name type="scientific">Streptomyces mesophilus</name>
    <dbReference type="NCBI Taxonomy" id="1775132"/>
    <lineage>
        <taxon>Bacteria</taxon>
        <taxon>Bacillati</taxon>
        <taxon>Actinomycetota</taxon>
        <taxon>Actinomycetes</taxon>
        <taxon>Kitasatosporales</taxon>
        <taxon>Streptomycetaceae</taxon>
        <taxon>Streptomyces</taxon>
    </lineage>
</organism>
<sequence length="379" mass="40575">MRLRSRTTGSLTGGRLLTVVLVAVALLGAALVYVLGDRDTEWAAAEWQRVEPGGDCRCADGSEFAFWDRRADPKKVVLYLNGGGVCWSATTCAFAAMEDEEYDWNLDNEGPDNGSQGGIFDFTAPGNPFTGYSYLFLTSCTGDAHLGDAAHEYGPDLTVQHRGYVNGTAALDHLAEEYPDAAEVVVVGKTAGSVAAPLYGGLVADRLPDAKVTVLGGQSGAWPDHPDFNTRVLDATWGAYDAMPKWAVKGAEPAQWGPPGFWVKAGLHDPELVLSRFDFAHDPSAAVEVTGWMGCHGVSGDSCSSPPAPDTLNEIDANEAAIEKAGVTVHSYTAPTDDHGIFEWDKFYEIEVEGVRFADWVRDLATGDPPADVHCKNCD</sequence>
<name>A0A6G4XS36_9ACTN</name>
<dbReference type="Pfam" id="PF03283">
    <property type="entry name" value="PAE"/>
    <property type="match status" value="1"/>
</dbReference>
<dbReference type="InterPro" id="IPR004963">
    <property type="entry name" value="PAE/NOTUM"/>
</dbReference>
<evidence type="ECO:0008006" key="3">
    <source>
        <dbReference type="Google" id="ProtNLM"/>
    </source>
</evidence>
<dbReference type="PANTHER" id="PTHR21562:SF83">
    <property type="entry name" value="PECTIN ACETYLESTERASE 4"/>
    <property type="match status" value="1"/>
</dbReference>
<dbReference type="EMBL" id="JAAKZW010000212">
    <property type="protein sequence ID" value="NGO80375.1"/>
    <property type="molecule type" value="Genomic_DNA"/>
</dbReference>
<accession>A0A6G4XS36</accession>
<dbReference type="Proteomes" id="UP000481109">
    <property type="component" value="Unassembled WGS sequence"/>
</dbReference>
<protein>
    <recommendedName>
        <fullName evidence="3">Pectinacetylesterase</fullName>
    </recommendedName>
</protein>
<dbReference type="PANTHER" id="PTHR21562">
    <property type="entry name" value="NOTUM-RELATED"/>
    <property type="match status" value="1"/>
</dbReference>
<comment type="caution">
    <text evidence="1">The sequence shown here is derived from an EMBL/GenBank/DDBJ whole genome shotgun (WGS) entry which is preliminary data.</text>
</comment>
<dbReference type="GO" id="GO:0016787">
    <property type="term" value="F:hydrolase activity"/>
    <property type="evidence" value="ECO:0007669"/>
    <property type="project" value="InterPro"/>
</dbReference>
<reference evidence="1 2" key="1">
    <citation type="submission" date="2020-02" db="EMBL/GenBank/DDBJ databases">
        <title>Whole-genome analyses of novel actinobacteria.</title>
        <authorList>
            <person name="Sahin N."/>
            <person name="Tokatli A."/>
        </authorList>
    </citation>
    <scope>NUCLEOTIDE SEQUENCE [LARGE SCALE GENOMIC DNA]</scope>
    <source>
        <strain evidence="1 2">YC504</strain>
    </source>
</reference>
<gene>
    <name evidence="1" type="ORF">G6045_32670</name>
</gene>
<evidence type="ECO:0000313" key="1">
    <source>
        <dbReference type="EMBL" id="NGO80375.1"/>
    </source>
</evidence>
<dbReference type="AlphaFoldDB" id="A0A6G4XS36"/>
<dbReference type="RefSeq" id="WP_165335796.1">
    <property type="nucleotide sequence ID" value="NZ_JAAKZW010000212.1"/>
</dbReference>
<evidence type="ECO:0000313" key="2">
    <source>
        <dbReference type="Proteomes" id="UP000481109"/>
    </source>
</evidence>